<organism evidence="3 4">
    <name type="scientific">Novosphingobium indicum</name>
    <dbReference type="NCBI Taxonomy" id="462949"/>
    <lineage>
        <taxon>Bacteria</taxon>
        <taxon>Pseudomonadati</taxon>
        <taxon>Pseudomonadota</taxon>
        <taxon>Alphaproteobacteria</taxon>
        <taxon>Sphingomonadales</taxon>
        <taxon>Sphingomonadaceae</taxon>
        <taxon>Novosphingobium</taxon>
    </lineage>
</organism>
<name>A0ABQ2JNX8_9SPHN</name>
<dbReference type="InterPro" id="IPR028087">
    <property type="entry name" value="Tad_N"/>
</dbReference>
<keyword evidence="4" id="KW-1185">Reference proteome</keyword>
<accession>A0ABQ2JNX8</accession>
<feature type="region of interest" description="Disordered" evidence="1">
    <location>
        <begin position="271"/>
        <end position="291"/>
    </location>
</feature>
<dbReference type="InterPro" id="IPR036465">
    <property type="entry name" value="vWFA_dom_sf"/>
</dbReference>
<dbReference type="SUPFAM" id="SSF53300">
    <property type="entry name" value="vWA-like"/>
    <property type="match status" value="1"/>
</dbReference>
<sequence length="657" mass="71513">MPIAAVGAVVASIIVGSAVDLSRAYRVKNQLQAACDAGVLAGRRTVLTNGFDKPAKDAAEDYFETNFASSNNETRSTATFVASSDDNGNTVKGVAKTVLDTAIMRLFGFNNFALEATCTSSMGVGNSDVVMVLDNTGSMGSNLSYSETRLEALQGAMKNFYTTLSNATNGTSARIRYGFVPYSTSVNVGRMLYDLNPDYIADKFYYSSRKAVYTTETNTTETAAGTTYGGPDYINYQTVGSWQDYQSGYYPQSSCENNKIPVTSTYADYGSSSTSTSTSTNGSGQKVNTTTTTQRQVQITGVRCTGYTAYYYGWPYTAYKMQVTYKSRDKVTYKNDLFNITTTETKKFDHFDYKPAVEYDTSTYKTFTSVSAPTGDTPKGAATVTPVYSTWNGCIHERKTVAQSSFSYSSVYGISPTGARDLDIDSAPDVYDEDTKWAPMWPEVVYTREVIERDSWGQPKTDKWGRVIAKDTYGTGDYGTRPSSPCPAAAQGLKEMTQSQFNTYANSLSATGNTYLDIGMIWGGRLLSPDGIFSSTVNSPPANGGEVSRHIVFMTDGVMEPNKSVNQAWGLEWWDRKVTSDGSSGDTARHTSRFLASCEAIKDKGIRIWVIAFTSGLSDDLKACASDNSSFTAADSSQLNAAFQEIAKQVGELRITQ</sequence>
<feature type="domain" description="VWFA" evidence="2">
    <location>
        <begin position="128"/>
        <end position="196"/>
    </location>
</feature>
<dbReference type="EMBL" id="BMLK01000008">
    <property type="protein sequence ID" value="GGN49146.1"/>
    <property type="molecule type" value="Genomic_DNA"/>
</dbReference>
<evidence type="ECO:0000256" key="1">
    <source>
        <dbReference type="SAM" id="MobiDB-lite"/>
    </source>
</evidence>
<dbReference type="RefSeq" id="WP_229710175.1">
    <property type="nucleotide sequence ID" value="NZ_BMLK01000008.1"/>
</dbReference>
<dbReference type="Proteomes" id="UP000605099">
    <property type="component" value="Unassembled WGS sequence"/>
</dbReference>
<dbReference type="Pfam" id="PF13400">
    <property type="entry name" value="Tad"/>
    <property type="match status" value="1"/>
</dbReference>
<dbReference type="Gene3D" id="3.40.50.410">
    <property type="entry name" value="von Willebrand factor, type A domain"/>
    <property type="match status" value="2"/>
</dbReference>
<proteinExistence type="predicted"/>
<evidence type="ECO:0000313" key="3">
    <source>
        <dbReference type="EMBL" id="GGN49146.1"/>
    </source>
</evidence>
<reference evidence="4" key="1">
    <citation type="journal article" date="2019" name="Int. J. Syst. Evol. Microbiol.">
        <title>The Global Catalogue of Microorganisms (GCM) 10K type strain sequencing project: providing services to taxonomists for standard genome sequencing and annotation.</title>
        <authorList>
            <consortium name="The Broad Institute Genomics Platform"/>
            <consortium name="The Broad Institute Genome Sequencing Center for Infectious Disease"/>
            <person name="Wu L."/>
            <person name="Ma J."/>
        </authorList>
    </citation>
    <scope>NUCLEOTIDE SEQUENCE [LARGE SCALE GENOMIC DNA]</scope>
    <source>
        <strain evidence="4">CGMCC 1.6784</strain>
    </source>
</reference>
<dbReference type="PROSITE" id="PS50234">
    <property type="entry name" value="VWFA"/>
    <property type="match status" value="1"/>
</dbReference>
<gene>
    <name evidence="3" type="ORF">GCM10011349_19460</name>
</gene>
<comment type="caution">
    <text evidence="3">The sequence shown here is derived from an EMBL/GenBank/DDBJ whole genome shotgun (WGS) entry which is preliminary data.</text>
</comment>
<protein>
    <recommendedName>
        <fullName evidence="2">VWFA domain-containing protein</fullName>
    </recommendedName>
</protein>
<evidence type="ECO:0000259" key="2">
    <source>
        <dbReference type="PROSITE" id="PS50234"/>
    </source>
</evidence>
<dbReference type="InterPro" id="IPR002035">
    <property type="entry name" value="VWF_A"/>
</dbReference>
<evidence type="ECO:0000313" key="4">
    <source>
        <dbReference type="Proteomes" id="UP000605099"/>
    </source>
</evidence>